<accession>A0A8J6XLI4</accession>
<dbReference type="GO" id="GO:0005737">
    <property type="term" value="C:cytoplasm"/>
    <property type="evidence" value="ECO:0007669"/>
    <property type="project" value="UniProtKB-SubCell"/>
</dbReference>
<comment type="subcellular location">
    <subcellularLocation>
        <location evidence="3">Cytoplasm</location>
    </subcellularLocation>
</comment>
<keyword evidence="5" id="KW-1185">Reference proteome</keyword>
<evidence type="ECO:0000256" key="3">
    <source>
        <dbReference type="HAMAP-Rule" id="MF_01384"/>
    </source>
</evidence>
<comment type="caution">
    <text evidence="4">The sequence shown here is derived from an EMBL/GenBank/DDBJ whole genome shotgun (WGS) entry which is preliminary data.</text>
</comment>
<comment type="similarity">
    <text evidence="1 3">Belongs to the UreD family.</text>
</comment>
<dbReference type="PANTHER" id="PTHR33643">
    <property type="entry name" value="UREASE ACCESSORY PROTEIN D"/>
    <property type="match status" value="1"/>
</dbReference>
<dbReference type="PANTHER" id="PTHR33643:SF1">
    <property type="entry name" value="UREASE ACCESSORY PROTEIN D"/>
    <property type="match status" value="1"/>
</dbReference>
<dbReference type="GO" id="GO:0016151">
    <property type="term" value="F:nickel cation binding"/>
    <property type="evidence" value="ECO:0007669"/>
    <property type="project" value="UniProtKB-UniRule"/>
</dbReference>
<keyword evidence="3" id="KW-0963">Cytoplasm</keyword>
<gene>
    <name evidence="3" type="primary">ureD</name>
    <name evidence="4" type="ORF">ICL16_17690</name>
</gene>
<evidence type="ECO:0000313" key="4">
    <source>
        <dbReference type="EMBL" id="MBD2773854.1"/>
    </source>
</evidence>
<proteinExistence type="inferred from homology"/>
<dbReference type="Proteomes" id="UP000629098">
    <property type="component" value="Unassembled WGS sequence"/>
</dbReference>
<evidence type="ECO:0000313" key="5">
    <source>
        <dbReference type="Proteomes" id="UP000629098"/>
    </source>
</evidence>
<reference evidence="4" key="1">
    <citation type="submission" date="2020-09" db="EMBL/GenBank/DDBJ databases">
        <title>Iningainema tapete sp. nov. (Scytonemataceae, Cyanobacteria) from greenhouses in central Florida (USA) produces two types of nodularin with biosynthetic potential for microcystin-LR and anabaenopeptins.</title>
        <authorList>
            <person name="Berthold D.E."/>
            <person name="Lefler F.W."/>
            <person name="Huang I.-S."/>
            <person name="Abdulla H."/>
            <person name="Zimba P.V."/>
            <person name="Laughinghouse H.D. IV."/>
        </authorList>
    </citation>
    <scope>NUCLEOTIDE SEQUENCE</scope>
    <source>
        <strain evidence="4">BLCCT55</strain>
    </source>
</reference>
<dbReference type="InterPro" id="IPR002669">
    <property type="entry name" value="UreD"/>
</dbReference>
<keyword evidence="3" id="KW-0996">Nickel insertion</keyword>
<dbReference type="AlphaFoldDB" id="A0A8J6XLI4"/>
<evidence type="ECO:0000256" key="1">
    <source>
        <dbReference type="ARBA" id="ARBA00007177"/>
    </source>
</evidence>
<dbReference type="HAMAP" id="MF_01384">
    <property type="entry name" value="UreD"/>
    <property type="match status" value="1"/>
</dbReference>
<keyword evidence="2 3" id="KW-0143">Chaperone</keyword>
<sequence length="284" mass="32239">MLLEFTKRANLELKLECDRNNYTIDTHRYTAYPLRLSRLFRLEPNAPQRAYFYITSISPGLLAQDELNLSIQLAANTSLYLTDQAATKVHSMPIIDSKAVVHYNIEVGEQATLEFIPEPMILFADSTLQQNICIKLHPSARLCLSEIIIPGRLARGEFYDFHHYFSRLVVMSQDGELWFTDAMRLEGKLNPFKDKALFATAPILGNLFVVLPNTDLDLLSKRVEDLDSAHCSGLLVASSILPQEKGILIRAIATTTRQLKQYLKYALNCVRQISNQPPLPYIPK</sequence>
<evidence type="ECO:0000256" key="2">
    <source>
        <dbReference type="ARBA" id="ARBA00023186"/>
    </source>
</evidence>
<dbReference type="Pfam" id="PF01774">
    <property type="entry name" value="UreD"/>
    <property type="match status" value="1"/>
</dbReference>
<comment type="function">
    <text evidence="3">Required for maturation of urease via the functional incorporation of the urease nickel metallocenter.</text>
</comment>
<dbReference type="EMBL" id="JACXAE010000061">
    <property type="protein sequence ID" value="MBD2773854.1"/>
    <property type="molecule type" value="Genomic_DNA"/>
</dbReference>
<name>A0A8J6XLI4_9CYAN</name>
<comment type="subunit">
    <text evidence="3">UreD, UreF and UreG form a complex that acts as a GTP-hydrolysis-dependent molecular chaperone, activating the urease apoprotein by helping to assemble the nickel containing metallocenter of UreC. The UreE protein probably delivers the nickel.</text>
</comment>
<dbReference type="RefSeq" id="WP_190830134.1">
    <property type="nucleotide sequence ID" value="NZ_CAWPPI010000061.1"/>
</dbReference>
<organism evidence="4 5">
    <name type="scientific">Iningainema tapete BLCC-T55</name>
    <dbReference type="NCBI Taxonomy" id="2748662"/>
    <lineage>
        <taxon>Bacteria</taxon>
        <taxon>Bacillati</taxon>
        <taxon>Cyanobacteriota</taxon>
        <taxon>Cyanophyceae</taxon>
        <taxon>Nostocales</taxon>
        <taxon>Scytonemataceae</taxon>
        <taxon>Iningainema tapete</taxon>
    </lineage>
</organism>
<protein>
    <recommendedName>
        <fullName evidence="3">Urease accessory protein UreD</fullName>
    </recommendedName>
</protein>